<sequence>MCRQPRDGLAPDLTALPEVELVDGAGPATVRVPDVLVVPTSIVDDRARARPEDVVAVVEVLSTGSRRIDRVAKLAEYAEVGIAHYVILDLDGPTTEFVLGGASYRLVAEHHGPAALAFGPTITQ</sequence>
<keyword evidence="3" id="KW-1185">Reference proteome</keyword>
<proteinExistence type="predicted"/>
<evidence type="ECO:0000313" key="3">
    <source>
        <dbReference type="Proteomes" id="UP001385809"/>
    </source>
</evidence>
<evidence type="ECO:0000259" key="1">
    <source>
        <dbReference type="Pfam" id="PF05685"/>
    </source>
</evidence>
<dbReference type="SUPFAM" id="SSF52980">
    <property type="entry name" value="Restriction endonuclease-like"/>
    <property type="match status" value="1"/>
</dbReference>
<comment type="caution">
    <text evidence="2">The sequence shown here is derived from an EMBL/GenBank/DDBJ whole genome shotgun (WGS) entry which is preliminary data.</text>
</comment>
<dbReference type="InterPro" id="IPR011335">
    <property type="entry name" value="Restrct_endonuc-II-like"/>
</dbReference>
<keyword evidence="2" id="KW-0378">Hydrolase</keyword>
<evidence type="ECO:0000313" key="2">
    <source>
        <dbReference type="EMBL" id="MEJ2869213.1"/>
    </source>
</evidence>
<dbReference type="Proteomes" id="UP001385809">
    <property type="component" value="Unassembled WGS sequence"/>
</dbReference>
<dbReference type="InterPro" id="IPR012296">
    <property type="entry name" value="Nuclease_put_TT1808"/>
</dbReference>
<keyword evidence="2" id="KW-0255">Endonuclease</keyword>
<dbReference type="Pfam" id="PF05685">
    <property type="entry name" value="Uma2"/>
    <property type="match status" value="1"/>
</dbReference>
<dbReference type="CDD" id="cd06260">
    <property type="entry name" value="DUF820-like"/>
    <property type="match status" value="1"/>
</dbReference>
<name>A0ABU8MS06_9PSEU</name>
<dbReference type="Gene3D" id="3.90.1570.10">
    <property type="entry name" value="tt1808, chain A"/>
    <property type="match status" value="1"/>
</dbReference>
<organism evidence="2 3">
    <name type="scientific">Actinomycetospora aurantiaca</name>
    <dbReference type="NCBI Taxonomy" id="3129233"/>
    <lineage>
        <taxon>Bacteria</taxon>
        <taxon>Bacillati</taxon>
        <taxon>Actinomycetota</taxon>
        <taxon>Actinomycetes</taxon>
        <taxon>Pseudonocardiales</taxon>
        <taxon>Pseudonocardiaceae</taxon>
        <taxon>Actinomycetospora</taxon>
    </lineage>
</organism>
<gene>
    <name evidence="2" type="ORF">WCD74_15670</name>
</gene>
<protein>
    <submittedName>
        <fullName evidence="2">Uma2 family endonuclease</fullName>
    </submittedName>
</protein>
<dbReference type="GO" id="GO:0004519">
    <property type="term" value="F:endonuclease activity"/>
    <property type="evidence" value="ECO:0007669"/>
    <property type="project" value="UniProtKB-KW"/>
</dbReference>
<dbReference type="EMBL" id="JBBEGN010000007">
    <property type="protein sequence ID" value="MEJ2869213.1"/>
    <property type="molecule type" value="Genomic_DNA"/>
</dbReference>
<feature type="domain" description="Putative restriction endonuclease" evidence="1">
    <location>
        <begin position="29"/>
        <end position="108"/>
    </location>
</feature>
<accession>A0ABU8MS06</accession>
<keyword evidence="2" id="KW-0540">Nuclease</keyword>
<reference evidence="2 3" key="1">
    <citation type="submission" date="2024-03" db="EMBL/GenBank/DDBJ databases">
        <title>Actinomycetospora sp. OC33-EN08, a novel actinomycete isolated from wild orchid (Aerides multiflora).</title>
        <authorList>
            <person name="Suriyachadkun C."/>
        </authorList>
    </citation>
    <scope>NUCLEOTIDE SEQUENCE [LARGE SCALE GENOMIC DNA]</scope>
    <source>
        <strain evidence="2 3">OC33-EN08</strain>
    </source>
</reference>
<dbReference type="RefSeq" id="WP_337695794.1">
    <property type="nucleotide sequence ID" value="NZ_JBBEGN010000007.1"/>
</dbReference>
<dbReference type="InterPro" id="IPR008538">
    <property type="entry name" value="Uma2"/>
</dbReference>